<name>A0A644X9V7_9ZZZZ</name>
<dbReference type="SMART" id="SM00360">
    <property type="entry name" value="RRM"/>
    <property type="match status" value="1"/>
</dbReference>
<dbReference type="CDD" id="cd21608">
    <property type="entry name" value="RRM2_NsCP33_like"/>
    <property type="match status" value="1"/>
</dbReference>
<dbReference type="Pfam" id="PF00076">
    <property type="entry name" value="RRM_1"/>
    <property type="match status" value="1"/>
</dbReference>
<dbReference type="AlphaFoldDB" id="A0A644X9V7"/>
<dbReference type="InterPro" id="IPR000504">
    <property type="entry name" value="RRM_dom"/>
</dbReference>
<comment type="caution">
    <text evidence="4">The sequence shown here is derived from an EMBL/GenBank/DDBJ whole genome shotgun (WGS) entry which is preliminary data.</text>
</comment>
<dbReference type="Gene3D" id="3.30.70.330">
    <property type="match status" value="1"/>
</dbReference>
<feature type="domain" description="RRM" evidence="3">
    <location>
        <begin position="1"/>
        <end position="79"/>
    </location>
</feature>
<evidence type="ECO:0000259" key="3">
    <source>
        <dbReference type="PROSITE" id="PS50102"/>
    </source>
</evidence>
<dbReference type="InterPro" id="IPR052462">
    <property type="entry name" value="SLIRP/GR-RBP-like"/>
</dbReference>
<dbReference type="SUPFAM" id="SSF54928">
    <property type="entry name" value="RNA-binding domain, RBD"/>
    <property type="match status" value="1"/>
</dbReference>
<feature type="region of interest" description="Disordered" evidence="2">
    <location>
        <begin position="78"/>
        <end position="101"/>
    </location>
</feature>
<gene>
    <name evidence="4" type="ORF">SDC9_58972</name>
</gene>
<dbReference type="PANTHER" id="PTHR48027">
    <property type="entry name" value="HETEROGENEOUS NUCLEAR RIBONUCLEOPROTEIN 87F-RELATED"/>
    <property type="match status" value="1"/>
</dbReference>
<accession>A0A644X9V7</accession>
<dbReference type="InterPro" id="IPR035979">
    <property type="entry name" value="RBD_domain_sf"/>
</dbReference>
<dbReference type="InterPro" id="IPR012677">
    <property type="entry name" value="Nucleotide-bd_a/b_plait_sf"/>
</dbReference>
<dbReference type="EMBL" id="VSSQ01001999">
    <property type="protein sequence ID" value="MPM12618.1"/>
    <property type="molecule type" value="Genomic_DNA"/>
</dbReference>
<reference evidence="4" key="1">
    <citation type="submission" date="2019-08" db="EMBL/GenBank/DDBJ databases">
        <authorList>
            <person name="Kucharzyk K."/>
            <person name="Murdoch R.W."/>
            <person name="Higgins S."/>
            <person name="Loffler F."/>
        </authorList>
    </citation>
    <scope>NUCLEOTIDE SEQUENCE</scope>
</reference>
<evidence type="ECO:0000313" key="4">
    <source>
        <dbReference type="EMBL" id="MPM12618.1"/>
    </source>
</evidence>
<evidence type="ECO:0000256" key="2">
    <source>
        <dbReference type="SAM" id="MobiDB-lite"/>
    </source>
</evidence>
<evidence type="ECO:0000256" key="1">
    <source>
        <dbReference type="ARBA" id="ARBA00022884"/>
    </source>
</evidence>
<keyword evidence="1" id="KW-0694">RNA-binding</keyword>
<dbReference type="InterPro" id="IPR048289">
    <property type="entry name" value="RRM2_NsCP33-like"/>
</dbReference>
<proteinExistence type="predicted"/>
<protein>
    <recommendedName>
        <fullName evidence="3">RRM domain-containing protein</fullName>
    </recommendedName>
</protein>
<dbReference type="GO" id="GO:0003723">
    <property type="term" value="F:RNA binding"/>
    <property type="evidence" value="ECO:0007669"/>
    <property type="project" value="UniProtKB-KW"/>
</dbReference>
<dbReference type="PROSITE" id="PS50102">
    <property type="entry name" value="RRM"/>
    <property type="match status" value="1"/>
</dbReference>
<sequence>MNIYVSNLSYGTSADSLQNLFAGFGDVTSANVITDRETGRSRGFGFVEMSNDSEGQKAIDELNNTDFEGKTITVNVARPKADRSDYNNRGGNGGGYNRRRY</sequence>
<feature type="compositionally biased region" description="Gly residues" evidence="2">
    <location>
        <begin position="90"/>
        <end position="101"/>
    </location>
</feature>
<organism evidence="4">
    <name type="scientific">bioreactor metagenome</name>
    <dbReference type="NCBI Taxonomy" id="1076179"/>
    <lineage>
        <taxon>unclassified sequences</taxon>
        <taxon>metagenomes</taxon>
        <taxon>ecological metagenomes</taxon>
    </lineage>
</organism>